<dbReference type="EMBL" id="FUKW01000145">
    <property type="protein sequence ID" value="SJN43712.1"/>
    <property type="molecule type" value="Genomic_DNA"/>
</dbReference>
<dbReference type="Proteomes" id="UP000195611">
    <property type="component" value="Unassembled WGS sequence"/>
</dbReference>
<gene>
    <name evidence="1" type="ORF">FM115_10155</name>
</gene>
<sequence>MRSNNKHTMEELKNYILMYLHDGMSFKVLSEEYGLLLSYIAFNQKVLRFQEHDISGIQPSVNSTHYSSELKKLVILEHVEEGIPVTSIVSM</sequence>
<evidence type="ECO:0000313" key="1">
    <source>
        <dbReference type="EMBL" id="SJN43712.1"/>
    </source>
</evidence>
<evidence type="ECO:0000313" key="2">
    <source>
        <dbReference type="Proteomes" id="UP000195611"/>
    </source>
</evidence>
<dbReference type="RefSeq" id="WP_087059870.1">
    <property type="nucleotide sequence ID" value="NZ_FUKW01000145.1"/>
</dbReference>
<organism evidence="1 2">
    <name type="scientific">Marinilactibacillus psychrotolerans 42ea</name>
    <dbReference type="NCBI Taxonomy" id="1255609"/>
    <lineage>
        <taxon>Bacteria</taxon>
        <taxon>Bacillati</taxon>
        <taxon>Bacillota</taxon>
        <taxon>Bacilli</taxon>
        <taxon>Lactobacillales</taxon>
        <taxon>Carnobacteriaceae</taxon>
        <taxon>Marinilactibacillus</taxon>
    </lineage>
</organism>
<proteinExistence type="predicted"/>
<reference evidence="1 2" key="1">
    <citation type="submission" date="2017-02" db="EMBL/GenBank/DDBJ databases">
        <authorList>
            <person name="Peterson S.W."/>
        </authorList>
    </citation>
    <scope>NUCLEOTIDE SEQUENCE [LARGE SCALE GENOMIC DNA]</scope>
    <source>
        <strain evidence="1 2">42ea</strain>
    </source>
</reference>
<accession>A0A1R4KHJ1</accession>
<protein>
    <submittedName>
        <fullName evidence="1">Uncharacterized protein</fullName>
    </submittedName>
</protein>
<name>A0A1R4KHJ1_9LACT</name>
<dbReference type="AlphaFoldDB" id="A0A1R4KHJ1"/>